<gene>
    <name evidence="2" type="ORF">SAMN05216313_11768</name>
</gene>
<organism evidence="2 3">
    <name type="scientific">Enterocloster lavalensis</name>
    <dbReference type="NCBI Taxonomy" id="460384"/>
    <lineage>
        <taxon>Bacteria</taxon>
        <taxon>Bacillati</taxon>
        <taxon>Bacillota</taxon>
        <taxon>Clostridia</taxon>
        <taxon>Lachnospirales</taxon>
        <taxon>Lachnospiraceae</taxon>
        <taxon>Enterocloster</taxon>
    </lineage>
</organism>
<evidence type="ECO:0000313" key="2">
    <source>
        <dbReference type="EMBL" id="SET86676.1"/>
    </source>
</evidence>
<proteinExistence type="predicted"/>
<keyword evidence="1" id="KW-0175">Coiled coil</keyword>
<keyword evidence="3" id="KW-1185">Reference proteome</keyword>
<dbReference type="GeneID" id="93279196"/>
<dbReference type="EMBL" id="FOIM01000017">
    <property type="protein sequence ID" value="SET86676.1"/>
    <property type="molecule type" value="Genomic_DNA"/>
</dbReference>
<dbReference type="AlphaFoldDB" id="A0A1I0HRP2"/>
<name>A0A1I0HRP2_9FIRM</name>
<reference evidence="3" key="1">
    <citation type="submission" date="2016-10" db="EMBL/GenBank/DDBJ databases">
        <authorList>
            <person name="Varghese N."/>
            <person name="Submissions S."/>
        </authorList>
    </citation>
    <scope>NUCLEOTIDE SEQUENCE [LARGE SCALE GENOMIC DNA]</scope>
    <source>
        <strain evidence="3">NLAE-zl-G277</strain>
    </source>
</reference>
<dbReference type="Proteomes" id="UP000198508">
    <property type="component" value="Unassembled WGS sequence"/>
</dbReference>
<dbReference type="RefSeq" id="WP_092365833.1">
    <property type="nucleotide sequence ID" value="NZ_FOIM01000017.1"/>
</dbReference>
<evidence type="ECO:0000256" key="1">
    <source>
        <dbReference type="SAM" id="Coils"/>
    </source>
</evidence>
<sequence>MNQAVLNVIAEMETVFEKAGGDFAFENIYNEMISDDNYADEEVPYERAEADWNEITGIMNRFYQTCRESGEMDDFSFVFAVYCNFYIRKGFYLRMGVEAFEQKGDWFAQDQEYSECLRCLWKGIRDQKYIWFERALERKRVPVAAMYLFVRQAAEFSQAITEGKTPDEKQEAAMWERYESLPVDYREYALGEGNAHREAPNLAADDNWLPYINFCSAKEYLISYILVYYREILGKFGLDPQQMDDTEVYSALIAKFQIPQMGDFFVRSGRKWNRKIDPKSGKSIEQLCDFTSRLISMMCEAYGAYDQTYMPFTIFFEKLHALNNRNILGAEAERVSFCESMTIPDRQDAPGLRNMYLNIPVVLSEQITARFFLSRYDLFRKNRQLEQQLAENKRLSREKQDMMDHYAHSWKHISYPMTVKRVAEELSRTNLPLANRLFKAYNSERTLQGGLQILQYSISDQPDAVRDAFRQGFYCVGAQVGKSIRQVMEESVDLVLFKVLMEEADGSRKISRCRANLQKQHSLEALREQYIRCYIQGEGRQESVLDWFDANVFPMEVSVDALWQEIRVKEDDFSDFQLSELFVELFTNVLTHGTDWCRISLESGEQSMDICVANAPGEENHGTRMGLKTLGAIVDKINCGTELVGITSGISADNVYGVRIAFDRRIMYRRGRR</sequence>
<dbReference type="STRING" id="460384.SAMN05216313_11768"/>
<feature type="coiled-coil region" evidence="1">
    <location>
        <begin position="378"/>
        <end position="405"/>
    </location>
</feature>
<evidence type="ECO:0000313" key="3">
    <source>
        <dbReference type="Proteomes" id="UP000198508"/>
    </source>
</evidence>
<protein>
    <submittedName>
        <fullName evidence="2">Uncharacterized protein</fullName>
    </submittedName>
</protein>
<accession>A0A1I0HRP2</accession>